<protein>
    <recommendedName>
        <fullName evidence="2">Integrase core domain-containing protein</fullName>
    </recommendedName>
</protein>
<organism evidence="3 4">
    <name type="scientific">Marasmiellus scandens</name>
    <dbReference type="NCBI Taxonomy" id="2682957"/>
    <lineage>
        <taxon>Eukaryota</taxon>
        <taxon>Fungi</taxon>
        <taxon>Dikarya</taxon>
        <taxon>Basidiomycota</taxon>
        <taxon>Agaricomycotina</taxon>
        <taxon>Agaricomycetes</taxon>
        <taxon>Agaricomycetidae</taxon>
        <taxon>Agaricales</taxon>
        <taxon>Marasmiineae</taxon>
        <taxon>Omphalotaceae</taxon>
        <taxon>Marasmiellus</taxon>
    </lineage>
</organism>
<dbReference type="PANTHER" id="PTHR46791:SF5">
    <property type="entry name" value="CLR5 DOMAIN-CONTAINING PROTEIN-RELATED"/>
    <property type="match status" value="1"/>
</dbReference>
<dbReference type="InterPro" id="IPR009057">
    <property type="entry name" value="Homeodomain-like_sf"/>
</dbReference>
<dbReference type="SUPFAM" id="SSF46689">
    <property type="entry name" value="Homeodomain-like"/>
    <property type="match status" value="1"/>
</dbReference>
<dbReference type="Pfam" id="PF24764">
    <property type="entry name" value="rva_4"/>
    <property type="match status" value="1"/>
</dbReference>
<dbReference type="PANTHER" id="PTHR46791">
    <property type="entry name" value="EXPRESSED PROTEIN"/>
    <property type="match status" value="1"/>
</dbReference>
<reference evidence="3 4" key="1">
    <citation type="submission" date="2024-01" db="EMBL/GenBank/DDBJ databases">
        <title>A draft genome for the cacao thread blight pathogen Marasmiellus scandens.</title>
        <authorList>
            <person name="Baruah I.K."/>
            <person name="Leung J."/>
            <person name="Bukari Y."/>
            <person name="Amoako-Attah I."/>
            <person name="Meinhardt L.W."/>
            <person name="Bailey B.A."/>
            <person name="Cohen S.P."/>
        </authorList>
    </citation>
    <scope>NUCLEOTIDE SEQUENCE [LARGE SCALE GENOMIC DNA]</scope>
    <source>
        <strain evidence="3 4">GH-19</strain>
    </source>
</reference>
<dbReference type="EMBL" id="JBANRG010000040">
    <property type="protein sequence ID" value="KAK7447710.1"/>
    <property type="molecule type" value="Genomic_DNA"/>
</dbReference>
<comment type="caution">
    <text evidence="3">The sequence shown here is derived from an EMBL/GenBank/DDBJ whole genome shotgun (WGS) entry which is preliminary data.</text>
</comment>
<name>A0ABR1J2W7_9AGAR</name>
<keyword evidence="4" id="KW-1185">Reference proteome</keyword>
<dbReference type="InterPro" id="IPR058913">
    <property type="entry name" value="Integrase_dom_put"/>
</dbReference>
<dbReference type="Gene3D" id="1.10.10.60">
    <property type="entry name" value="Homeodomain-like"/>
    <property type="match status" value="1"/>
</dbReference>
<proteinExistence type="predicted"/>
<accession>A0ABR1J2W7</accession>
<evidence type="ECO:0000256" key="1">
    <source>
        <dbReference type="SAM" id="MobiDB-lite"/>
    </source>
</evidence>
<feature type="region of interest" description="Disordered" evidence="1">
    <location>
        <begin position="105"/>
        <end position="128"/>
    </location>
</feature>
<feature type="domain" description="Integrase core" evidence="2">
    <location>
        <begin position="244"/>
        <end position="279"/>
    </location>
</feature>
<dbReference type="Proteomes" id="UP001498398">
    <property type="component" value="Unassembled WGS sequence"/>
</dbReference>
<evidence type="ECO:0000313" key="3">
    <source>
        <dbReference type="EMBL" id="KAK7447710.1"/>
    </source>
</evidence>
<gene>
    <name evidence="3" type="ORF">VKT23_013966</name>
</gene>
<evidence type="ECO:0000259" key="2">
    <source>
        <dbReference type="Pfam" id="PF24764"/>
    </source>
</evidence>
<evidence type="ECO:0000313" key="4">
    <source>
        <dbReference type="Proteomes" id="UP001498398"/>
    </source>
</evidence>
<sequence>MSADTIPALPPCHGSSAWPPSVHQGYHALSEIYLSAAQALQSDSEAHQLSFHLEAIINNAFPLLLAFEDGVDSYPGLMPWLEATARTFADIFNDFCTVGERMQGQDSNVHTEPGVHIERTGKPGRPRKVPDQEILMEAFAGHRGISQQSVADHLGIHRSTLDRYMKEYNITSHKYSDINDTDLDKIIKEYRNQHPQSGVRYLRGYLRKEHSLRVQKRRVKESIDRVDPLGQVLRQYTMIRRRQYKVSRPNALWHMDGHHKLIRWGIVIHGIIDGFCRTVRI</sequence>